<sequence>MSLSALHNVTSQFQHLLQNVNSEPISYVLISIGIALIIALIAGMSIYGMFKLIRAVPQMTTKQFLVFLIGVAVFILALGVFLP</sequence>
<dbReference type="AlphaFoldDB" id="A0A510DUE8"/>
<gene>
    <name evidence="2" type="ORF">IC006_1092</name>
    <name evidence="3" type="ORF">IC007_1067</name>
</gene>
<dbReference type="RefSeq" id="WP_054845497.1">
    <property type="nucleotide sequence ID" value="NZ_AP018929.1"/>
</dbReference>
<dbReference type="KEGG" id="step:IC006_1092"/>
<keyword evidence="4" id="KW-1185">Reference proteome</keyword>
<dbReference type="GeneID" id="41714850"/>
<keyword evidence="1" id="KW-0472">Membrane</keyword>
<dbReference type="EMBL" id="AP018929">
    <property type="protein sequence ID" value="BBG23797.1"/>
    <property type="molecule type" value="Genomic_DNA"/>
</dbReference>
<feature type="transmembrane region" description="Helical" evidence="1">
    <location>
        <begin position="64"/>
        <end position="82"/>
    </location>
</feature>
<evidence type="ECO:0000313" key="2">
    <source>
        <dbReference type="EMBL" id="BBG23797.1"/>
    </source>
</evidence>
<proteinExistence type="predicted"/>
<keyword evidence="1" id="KW-1133">Transmembrane helix</keyword>
<dbReference type="STRING" id="1294262.GCA_001316085_01036"/>
<evidence type="ECO:0000313" key="5">
    <source>
        <dbReference type="Proteomes" id="UP000325030"/>
    </source>
</evidence>
<name>A0A510DUE8_9CREN</name>
<reference evidence="2 4" key="2">
    <citation type="journal article" date="2020" name="Int. J. Syst. Evol. Microbiol.">
        <title>Sulfuracidifex tepidarius gen. nov., sp. nov. and transfer of Sulfolobus metallicus Huber and Stetter 1992 to the genus Sulfuracidifex as Sulfuracidifex metallicus comb. nov.</title>
        <authorList>
            <person name="Itoh T."/>
            <person name="Miura T."/>
            <person name="Sakai H.D."/>
            <person name="Kato S."/>
            <person name="Ohkuma M."/>
            <person name="Takashina T."/>
        </authorList>
    </citation>
    <scope>NUCLEOTIDE SEQUENCE [LARGE SCALE GENOMIC DNA]</scope>
    <source>
        <strain evidence="2 4">IC-006</strain>
        <strain evidence="3">IC-007</strain>
    </source>
</reference>
<dbReference type="EMBL" id="AP018930">
    <property type="protein sequence ID" value="BBG26552.1"/>
    <property type="molecule type" value="Genomic_DNA"/>
</dbReference>
<protein>
    <submittedName>
        <fullName evidence="2">Uncharacterized protein</fullName>
    </submittedName>
</protein>
<evidence type="ECO:0000313" key="3">
    <source>
        <dbReference type="EMBL" id="BBG26552.1"/>
    </source>
</evidence>
<dbReference type="Proteomes" id="UP000322983">
    <property type="component" value="Chromosome"/>
</dbReference>
<dbReference type="Proteomes" id="UP000325030">
    <property type="component" value="Chromosome"/>
</dbReference>
<evidence type="ECO:0000256" key="1">
    <source>
        <dbReference type="SAM" id="Phobius"/>
    </source>
</evidence>
<feature type="transmembrane region" description="Helical" evidence="1">
    <location>
        <begin position="25"/>
        <end position="52"/>
    </location>
</feature>
<reference evidence="5" key="1">
    <citation type="submission" date="2018-09" db="EMBL/GenBank/DDBJ databases">
        <title>Complete Genome Sequencing of Sulfolobus sp. JCM 16834.</title>
        <authorList>
            <person name="Kato S."/>
            <person name="Itoh T."/>
            <person name="Ohkuma M."/>
        </authorList>
    </citation>
    <scope>NUCLEOTIDE SEQUENCE [LARGE SCALE GENOMIC DNA]</scope>
    <source>
        <strain evidence="5">IC-007</strain>
    </source>
</reference>
<dbReference type="OrthoDB" id="381982at2157"/>
<evidence type="ECO:0000313" key="4">
    <source>
        <dbReference type="Proteomes" id="UP000322983"/>
    </source>
</evidence>
<organism evidence="2 4">
    <name type="scientific">Sulfuracidifex tepidarius</name>
    <dbReference type="NCBI Taxonomy" id="1294262"/>
    <lineage>
        <taxon>Archaea</taxon>
        <taxon>Thermoproteota</taxon>
        <taxon>Thermoprotei</taxon>
        <taxon>Sulfolobales</taxon>
        <taxon>Sulfolobaceae</taxon>
        <taxon>Sulfuracidifex</taxon>
    </lineage>
</organism>
<keyword evidence="1" id="KW-0812">Transmembrane</keyword>
<accession>A0A510E240</accession>
<accession>A0A510DUE8</accession>